<organism evidence="1">
    <name type="scientific">Candidatus Heimdallarchaeum endolithica</name>
    <dbReference type="NCBI Taxonomy" id="2876572"/>
    <lineage>
        <taxon>Archaea</taxon>
        <taxon>Promethearchaeati</taxon>
        <taxon>Candidatus Heimdallarchaeota</taxon>
        <taxon>Candidatus Heimdallarchaeia (ex Rinke et al. 2021) (nom. nud.)</taxon>
        <taxon>Candidatus Heimdallarchaeales</taxon>
        <taxon>Candidatus Heimdallarchaeaceae</taxon>
        <taxon>Candidatus Heimdallarchaeum</taxon>
    </lineage>
</organism>
<dbReference type="Gene3D" id="1.10.10.10">
    <property type="entry name" value="Winged helix-like DNA-binding domain superfamily/Winged helix DNA-binding domain"/>
    <property type="match status" value="1"/>
</dbReference>
<protein>
    <submittedName>
        <fullName evidence="1">Uncharacterized protein</fullName>
    </submittedName>
</protein>
<dbReference type="InterPro" id="IPR036388">
    <property type="entry name" value="WH-like_DNA-bd_sf"/>
</dbReference>
<sequence>MTVTENKTIQHESPIEFTTTVLTRFKIRFPQEIICDIEGGKEYHIYLENLSKDTVGKQGVDLPIIRTKGGKLEFNLSHRLRKLFSVGDKVKVKVVSTTEEFYTPNNLYNEKPNELTDFLGKKLSVVFLYKIGENKGLIASEYEKEEELKKLESIEDTYALLTPEKTRRCMERIKIQTEMYNDHAATRFFIKMKKYNLFKQMESFYPVDYYLLIKNQEPITVYVCLMVITTHGLYKFLLASKIVKEFERFLTSKLNIYTVRDKLYELEKKVEKIVYDSFSSRLRKEEEEIDNYFSTRTMLEIMDHSSSYVLKSILALNTNNTISRDEIEEYVEKEYDISDKEYITHSLLYLLEKGIIRRITAVNGKTCFSLVKIDDKKK</sequence>
<dbReference type="EMBL" id="CP084167">
    <property type="protein sequence ID" value="UJG42712.1"/>
    <property type="molecule type" value="Genomic_DNA"/>
</dbReference>
<evidence type="ECO:0000313" key="1">
    <source>
        <dbReference type="EMBL" id="UJG42712.1"/>
    </source>
</evidence>
<dbReference type="AlphaFoldDB" id="A0A9Y1BPL2"/>
<gene>
    <name evidence="1" type="ORF">K9W46_10000</name>
</gene>
<accession>A0A9Y1BPL2</accession>
<reference evidence="1" key="1">
    <citation type="journal article" date="2022" name="Nat. Microbiol.">
        <title>Unique mobile elements and scalable gene flow at the prokaryote-eukaryote boundary revealed by circularized Asgard archaea genomes.</title>
        <authorList>
            <person name="Wu F."/>
            <person name="Speth D.R."/>
            <person name="Philosof A."/>
            <person name="Cremiere A."/>
            <person name="Narayanan A."/>
            <person name="Barco R.A."/>
            <person name="Connon S.A."/>
            <person name="Amend J.P."/>
            <person name="Antoshechkin I.A."/>
            <person name="Orphan V.J."/>
        </authorList>
    </citation>
    <scope>NUCLEOTIDE SEQUENCE</scope>
    <source>
        <strain evidence="1">PR6</strain>
    </source>
</reference>
<proteinExistence type="predicted"/>
<dbReference type="Proteomes" id="UP001200513">
    <property type="component" value="Chromosome"/>
</dbReference>
<name>A0A9Y1BPL2_9ARCH</name>